<dbReference type="SUPFAM" id="SSF63737">
    <property type="entry name" value="Leukotriene A4 hydrolase N-terminal domain"/>
    <property type="match status" value="1"/>
</dbReference>
<keyword evidence="2" id="KW-1185">Reference proteome</keyword>
<dbReference type="InterPro" id="IPR042097">
    <property type="entry name" value="Aminopeptidase_N-like_N_sf"/>
</dbReference>
<reference evidence="2" key="1">
    <citation type="journal article" date="2019" name="Int. J. Syst. Evol. Microbiol.">
        <title>The Global Catalogue of Microorganisms (GCM) 10K type strain sequencing project: providing services to taxonomists for standard genome sequencing and annotation.</title>
        <authorList>
            <consortium name="The Broad Institute Genomics Platform"/>
            <consortium name="The Broad Institute Genome Sequencing Center for Infectious Disease"/>
            <person name="Wu L."/>
            <person name="Ma J."/>
        </authorList>
    </citation>
    <scope>NUCLEOTIDE SEQUENCE [LARGE SCALE GENOMIC DNA]</scope>
    <source>
        <strain evidence="2">JCM 31486</strain>
    </source>
</reference>
<dbReference type="EMBL" id="JBHTIS010004422">
    <property type="protein sequence ID" value="MFD1052441.1"/>
    <property type="molecule type" value="Genomic_DNA"/>
</dbReference>
<proteinExistence type="predicted"/>
<feature type="non-terminal residue" evidence="1">
    <location>
        <position position="99"/>
    </location>
</feature>
<organism evidence="1 2">
    <name type="scientific">Kibdelosporangium lantanae</name>
    <dbReference type="NCBI Taxonomy" id="1497396"/>
    <lineage>
        <taxon>Bacteria</taxon>
        <taxon>Bacillati</taxon>
        <taxon>Actinomycetota</taxon>
        <taxon>Actinomycetes</taxon>
        <taxon>Pseudonocardiales</taxon>
        <taxon>Pseudonocardiaceae</taxon>
        <taxon>Kibdelosporangium</taxon>
    </lineage>
</organism>
<protein>
    <submittedName>
        <fullName evidence="1">M1 family peptidase</fullName>
    </submittedName>
</protein>
<gene>
    <name evidence="1" type="ORF">ACFQ1S_46070</name>
</gene>
<accession>A0ABW3MP71</accession>
<dbReference type="Proteomes" id="UP001597045">
    <property type="component" value="Unassembled WGS sequence"/>
</dbReference>
<dbReference type="Gene3D" id="2.60.40.1730">
    <property type="entry name" value="tricorn interacting facor f3 domain"/>
    <property type="match status" value="1"/>
</dbReference>
<evidence type="ECO:0000313" key="1">
    <source>
        <dbReference type="EMBL" id="MFD1052441.1"/>
    </source>
</evidence>
<comment type="caution">
    <text evidence="1">The sequence shown here is derived from an EMBL/GenBank/DDBJ whole genome shotgun (WGS) entry which is preliminary data.</text>
</comment>
<name>A0ABW3MP71_9PSEU</name>
<evidence type="ECO:0000313" key="2">
    <source>
        <dbReference type="Proteomes" id="UP001597045"/>
    </source>
</evidence>
<sequence>MILLLSTSDTDLLSGTTTISAKATQDLSTFDLDFLLPIKSIRVNNFVATTRTAAVGEVVVTPAAPLAKNSNITVVVQYEGTPSTVKDANGFTAWKKTAH</sequence>